<evidence type="ECO:0000313" key="3">
    <source>
        <dbReference type="EMBL" id="HIK00159.1"/>
    </source>
</evidence>
<feature type="transmembrane region" description="Helical" evidence="2">
    <location>
        <begin position="95"/>
        <end position="115"/>
    </location>
</feature>
<feature type="transmembrane region" description="Helical" evidence="2">
    <location>
        <begin position="66"/>
        <end position="83"/>
    </location>
</feature>
<keyword evidence="2" id="KW-0812">Transmembrane</keyword>
<dbReference type="EMBL" id="DVAB01000012">
    <property type="protein sequence ID" value="HIK00159.1"/>
    <property type="molecule type" value="Genomic_DNA"/>
</dbReference>
<feature type="transmembrane region" description="Helical" evidence="2">
    <location>
        <begin position="136"/>
        <end position="160"/>
    </location>
</feature>
<dbReference type="AlphaFoldDB" id="A0A832XGG5"/>
<keyword evidence="2" id="KW-0472">Membrane</keyword>
<gene>
    <name evidence="3" type="ORF">H1016_01315</name>
</gene>
<reference evidence="3 4" key="1">
    <citation type="journal article" name="Nat. Commun.">
        <title>Undinarchaeota illuminate DPANN phylogeny and the impact of gene transfer on archaeal evolution.</title>
        <authorList>
            <person name="Dombrowski N."/>
            <person name="Williams T.A."/>
            <person name="Sun J."/>
            <person name="Woodcroft B.J."/>
            <person name="Lee J.H."/>
            <person name="Minh B.Q."/>
            <person name="Rinke C."/>
            <person name="Spang A."/>
        </authorList>
    </citation>
    <scope>NUCLEOTIDE SEQUENCE [LARGE SCALE GENOMIC DNA]</scope>
    <source>
        <strain evidence="3">MAG_bin1129</strain>
    </source>
</reference>
<accession>A0A832XGG5</accession>
<feature type="coiled-coil region" evidence="1">
    <location>
        <begin position="4"/>
        <end position="52"/>
    </location>
</feature>
<comment type="caution">
    <text evidence="3">The sequence shown here is derived from an EMBL/GenBank/DDBJ whole genome shotgun (WGS) entry which is preliminary data.</text>
</comment>
<sequence length="188" mass="21466">MAKKGKTEKELEEIKKLEQEQLKELKRVKGEEKHVETELGKFEKEIESLKKEIKPEVTEKFTYKDIARGIVGAIFGMSIMGWHEGVRNAAINMPSINVALIVLLTIIAGASVLYFSQYRRIKEKWIIHQLLPKRFLIFYILSLLIVFFIYTLFNIIQLGVTPSKEIIRLVLVIGLPAVIGASAADIIR</sequence>
<dbReference type="Proteomes" id="UP000646946">
    <property type="component" value="Unassembled WGS sequence"/>
</dbReference>
<keyword evidence="4" id="KW-1185">Reference proteome</keyword>
<protein>
    <submittedName>
        <fullName evidence="3">DUF2391 family protein</fullName>
    </submittedName>
</protein>
<proteinExistence type="predicted"/>
<evidence type="ECO:0000256" key="2">
    <source>
        <dbReference type="SAM" id="Phobius"/>
    </source>
</evidence>
<organism evidence="3 4">
    <name type="scientific">Candidatus Naiadarchaeum limnaeum</name>
    <dbReference type="NCBI Taxonomy" id="2756139"/>
    <lineage>
        <taxon>Archaea</taxon>
        <taxon>Candidatus Undinarchaeota</taxon>
        <taxon>Candidatus Undinarchaeia</taxon>
        <taxon>Candidatus Naiadarchaeales</taxon>
        <taxon>Candidatus Naiadarchaeaceae</taxon>
        <taxon>Candidatus Naiadarchaeum</taxon>
    </lineage>
</organism>
<feature type="transmembrane region" description="Helical" evidence="2">
    <location>
        <begin position="166"/>
        <end position="187"/>
    </location>
</feature>
<dbReference type="Pfam" id="PF09622">
    <property type="entry name" value="DUF2391"/>
    <property type="match status" value="1"/>
</dbReference>
<evidence type="ECO:0000313" key="4">
    <source>
        <dbReference type="Proteomes" id="UP000646946"/>
    </source>
</evidence>
<dbReference type="InterPro" id="IPR024464">
    <property type="entry name" value="DUF2391"/>
</dbReference>
<name>A0A832XGG5_9ARCH</name>
<evidence type="ECO:0000256" key="1">
    <source>
        <dbReference type="SAM" id="Coils"/>
    </source>
</evidence>
<keyword evidence="2" id="KW-1133">Transmembrane helix</keyword>
<keyword evidence="1" id="KW-0175">Coiled coil</keyword>